<dbReference type="InterPro" id="IPR045269">
    <property type="entry name" value="Atg1-like"/>
</dbReference>
<feature type="domain" description="Protein kinase" evidence="2">
    <location>
        <begin position="35"/>
        <end position="310"/>
    </location>
</feature>
<evidence type="ECO:0000313" key="4">
    <source>
        <dbReference type="Proteomes" id="UP000623687"/>
    </source>
</evidence>
<dbReference type="GeneID" id="59380726"/>
<protein>
    <recommendedName>
        <fullName evidence="2">Protein kinase domain-containing protein</fullName>
    </recommendedName>
</protein>
<dbReference type="Gene3D" id="1.10.510.10">
    <property type="entry name" value="Transferase(Phosphotransferase) domain 1"/>
    <property type="match status" value="1"/>
</dbReference>
<proteinExistence type="predicted"/>
<dbReference type="PANTHER" id="PTHR24348">
    <property type="entry name" value="SERINE/THREONINE-PROTEIN KINASE UNC-51-RELATED"/>
    <property type="match status" value="1"/>
</dbReference>
<keyword evidence="4" id="KW-1185">Reference proteome</keyword>
<feature type="compositionally biased region" description="Basic and acidic residues" evidence="1">
    <location>
        <begin position="531"/>
        <end position="554"/>
    </location>
</feature>
<dbReference type="GO" id="GO:0010506">
    <property type="term" value="P:regulation of autophagy"/>
    <property type="evidence" value="ECO:0007669"/>
    <property type="project" value="InterPro"/>
</dbReference>
<feature type="compositionally biased region" description="Polar residues" evidence="1">
    <location>
        <begin position="788"/>
        <end position="809"/>
    </location>
</feature>
<feature type="compositionally biased region" description="Polar residues" evidence="1">
    <location>
        <begin position="739"/>
        <end position="752"/>
    </location>
</feature>
<name>A0A8H6ZKQ8_PLEOS</name>
<dbReference type="InterPro" id="IPR011009">
    <property type="entry name" value="Kinase-like_dom_sf"/>
</dbReference>
<dbReference type="VEuPathDB" id="FungiDB:PC9H_010908"/>
<gene>
    <name evidence="3" type="ORF">PC9H_010908</name>
</gene>
<feature type="region of interest" description="Disordered" evidence="1">
    <location>
        <begin position="400"/>
        <end position="475"/>
    </location>
</feature>
<feature type="region of interest" description="Disordered" evidence="1">
    <location>
        <begin position="700"/>
        <end position="752"/>
    </location>
</feature>
<dbReference type="PROSITE" id="PS00108">
    <property type="entry name" value="PROTEIN_KINASE_ST"/>
    <property type="match status" value="1"/>
</dbReference>
<dbReference type="InterPro" id="IPR000719">
    <property type="entry name" value="Prot_kinase_dom"/>
</dbReference>
<feature type="compositionally biased region" description="Pro residues" evidence="1">
    <location>
        <begin position="1"/>
        <end position="18"/>
    </location>
</feature>
<dbReference type="GO" id="GO:0004674">
    <property type="term" value="F:protein serine/threonine kinase activity"/>
    <property type="evidence" value="ECO:0007669"/>
    <property type="project" value="InterPro"/>
</dbReference>
<evidence type="ECO:0000259" key="2">
    <source>
        <dbReference type="PROSITE" id="PS50011"/>
    </source>
</evidence>
<comment type="caution">
    <text evidence="3">The sequence shown here is derived from an EMBL/GenBank/DDBJ whole genome shotgun (WGS) entry which is preliminary data.</text>
</comment>
<feature type="compositionally biased region" description="Low complexity" evidence="1">
    <location>
        <begin position="352"/>
        <end position="363"/>
    </location>
</feature>
<dbReference type="Proteomes" id="UP000623687">
    <property type="component" value="Unassembled WGS sequence"/>
</dbReference>
<feature type="region of interest" description="Disordered" evidence="1">
    <location>
        <begin position="766"/>
        <end position="822"/>
    </location>
</feature>
<feature type="compositionally biased region" description="Polar residues" evidence="1">
    <location>
        <begin position="717"/>
        <end position="728"/>
    </location>
</feature>
<dbReference type="GO" id="GO:0005524">
    <property type="term" value="F:ATP binding"/>
    <property type="evidence" value="ECO:0007669"/>
    <property type="project" value="InterPro"/>
</dbReference>
<evidence type="ECO:0000313" key="3">
    <source>
        <dbReference type="EMBL" id="KAF7422750.1"/>
    </source>
</evidence>
<feature type="region of interest" description="Disordered" evidence="1">
    <location>
        <begin position="531"/>
        <end position="607"/>
    </location>
</feature>
<dbReference type="Pfam" id="PF00069">
    <property type="entry name" value="Pkinase"/>
    <property type="match status" value="1"/>
</dbReference>
<dbReference type="PANTHER" id="PTHR24348:SF68">
    <property type="entry name" value="SERINE_THREONINE-PROTEIN KINASE ATG1C"/>
    <property type="match status" value="1"/>
</dbReference>
<dbReference type="SMART" id="SM00220">
    <property type="entry name" value="S_TKc"/>
    <property type="match status" value="1"/>
</dbReference>
<dbReference type="CDD" id="cd14014">
    <property type="entry name" value="STKc_PknB_like"/>
    <property type="match status" value="1"/>
</dbReference>
<dbReference type="GO" id="GO:0005737">
    <property type="term" value="C:cytoplasm"/>
    <property type="evidence" value="ECO:0007669"/>
    <property type="project" value="TreeGrafter"/>
</dbReference>
<sequence>MELSPQPPSSSSTTPPPQEHTDIFSLTDNVLADKLTFIEEIGFGNWGSVWLCRPKANPHSPNADDVTRIQENKIAVKLVHRSKTPTTAARVRSLWNEMKIVREFKSDPHPSIIPFHSFIITPSYAMITMAYLPTLITVEVDESRARTWFRFLLSGVEFLHKRGVVHNDIKPANILLSHKNVPVLVDFGFAERYDAKSSKAFLSNLSYGTPEYLSPERARGLPHDTRKSDVWSLGVTFFEIINGRTPFELYDGEQFATKDDLERYWSRTLRGKWVGTWTMSKPAEQLLRRMLAPNADLRCTASEAMADLYWAQKPSEVSHRRSTSYNSSLAFEKDLSRVLATPSRSTKENTDLSSPPGLGSPLSRKVDNKLAAPHVLLKSKSQPKVNATKVPTVRKRVPVDLSPIKASPPTTPLSNVKSRRIANIPTFGTTSGRRPLGAVSNQNGKENPAASPAYQPAKKSQVDSKDTPKAQRRALGDVTCSKRNAENMSPTIKGAHNKAVKPKDRVKERVRDWERERERLREMQRLEEIEKERDEELERERELARERELEPAKVEDDEIKGSEAVGGGSDTENASPVGSQFTIITDSVGSSSTSPDCPSPQTPYDSGLSGFKHTIQRSIDKTLHLYSSVGGRSPVTVTDMGRESWEVEVLQAAKSSLPVVRQAARSERIAADNQADRLSVWMRNVEKVVEETRQTFASSVPNVNAPLPPLPLAPVSRRTSQVYSNRSSRLPRRVPATQIFDQHGNSIGDQTTTSFEKVSLPPVADPTTDVFKLSPHTAAHSPNRQRRATVSTRSPEPADKQTTNENMSPSKRREKSKSHGNLLQLRITPVSALESELQKSNTPSPTTSKRLSALVDRSLFVSTPGPSRTDTDLPRIYIDDEERSLDELTSSPLHVEPYQVRRTVNLDEPEPDPKVQRRIEGVYDRFLMATSGVKRVGRGYQSDNAGPVGNSASYDMHKDKSQSHRAFYSARKPMPPPVSSADMENVIVDEMGIMTRSGGAGSPTAKDEGNTTVTLMRRAIKAIVPGKTMSRRLSRVY</sequence>
<dbReference type="PROSITE" id="PS50011">
    <property type="entry name" value="PROTEIN_KINASE_DOM"/>
    <property type="match status" value="1"/>
</dbReference>
<dbReference type="AlphaFoldDB" id="A0A8H6ZKQ8"/>
<evidence type="ECO:0000256" key="1">
    <source>
        <dbReference type="SAM" id="MobiDB-lite"/>
    </source>
</evidence>
<feature type="region of interest" description="Disordered" evidence="1">
    <location>
        <begin position="1"/>
        <end position="21"/>
    </location>
</feature>
<dbReference type="OrthoDB" id="68483at2759"/>
<dbReference type="SUPFAM" id="SSF56112">
    <property type="entry name" value="Protein kinase-like (PK-like)"/>
    <property type="match status" value="1"/>
</dbReference>
<reference evidence="3" key="1">
    <citation type="submission" date="2019-07" db="EMBL/GenBank/DDBJ databases">
        <authorList>
            <person name="Palmer J.M."/>
        </authorList>
    </citation>
    <scope>NUCLEOTIDE SEQUENCE</scope>
    <source>
        <strain evidence="3">PC9</strain>
    </source>
</reference>
<dbReference type="RefSeq" id="XP_036627782.1">
    <property type="nucleotide sequence ID" value="XM_036780399.1"/>
</dbReference>
<dbReference type="EMBL" id="JACETU010000008">
    <property type="protein sequence ID" value="KAF7422750.1"/>
    <property type="molecule type" value="Genomic_DNA"/>
</dbReference>
<feature type="region of interest" description="Disordered" evidence="1">
    <location>
        <begin position="340"/>
        <end position="365"/>
    </location>
</feature>
<feature type="compositionally biased region" description="Basic and acidic residues" evidence="1">
    <location>
        <begin position="460"/>
        <end position="469"/>
    </location>
</feature>
<organism evidence="3 4">
    <name type="scientific">Pleurotus ostreatus</name>
    <name type="common">Oyster mushroom</name>
    <name type="synonym">White-rot fungus</name>
    <dbReference type="NCBI Taxonomy" id="5322"/>
    <lineage>
        <taxon>Eukaryota</taxon>
        <taxon>Fungi</taxon>
        <taxon>Dikarya</taxon>
        <taxon>Basidiomycota</taxon>
        <taxon>Agaricomycotina</taxon>
        <taxon>Agaricomycetes</taxon>
        <taxon>Agaricomycetidae</taxon>
        <taxon>Agaricales</taxon>
        <taxon>Pleurotineae</taxon>
        <taxon>Pleurotaceae</taxon>
        <taxon>Pleurotus</taxon>
    </lineage>
</organism>
<accession>A0A8H6ZKQ8</accession>
<dbReference type="InterPro" id="IPR008271">
    <property type="entry name" value="Ser/Thr_kinase_AS"/>
</dbReference>
<feature type="compositionally biased region" description="Polar residues" evidence="1">
    <location>
        <begin position="570"/>
        <end position="596"/>
    </location>
</feature>